<evidence type="ECO:0000259" key="5">
    <source>
        <dbReference type="PROSITE" id="PS51471"/>
    </source>
</evidence>
<keyword evidence="3" id="KW-0479">Metal-binding</keyword>
<dbReference type="PANTHER" id="PTHR47990">
    <property type="entry name" value="2-OXOGLUTARATE (2OG) AND FE(II)-DEPENDENT OXYGENASE SUPERFAMILY PROTEIN-RELATED"/>
    <property type="match status" value="1"/>
</dbReference>
<dbReference type="InterPro" id="IPR050231">
    <property type="entry name" value="Iron_ascorbate_oxido_reductase"/>
</dbReference>
<keyword evidence="3" id="KW-0560">Oxidoreductase</keyword>
<dbReference type="GO" id="GO:0017000">
    <property type="term" value="P:antibiotic biosynthetic process"/>
    <property type="evidence" value="ECO:0007669"/>
    <property type="project" value="UniProtKB-KW"/>
</dbReference>
<feature type="domain" description="Fe2OG dioxygenase" evidence="5">
    <location>
        <begin position="186"/>
        <end position="297"/>
    </location>
</feature>
<evidence type="ECO:0000256" key="1">
    <source>
        <dbReference type="ARBA" id="ARBA00004792"/>
    </source>
</evidence>
<dbReference type="InterPro" id="IPR026992">
    <property type="entry name" value="DIOX_N"/>
</dbReference>
<name>A0A936THE2_9ACTN</name>
<reference evidence="6 7" key="1">
    <citation type="submission" date="2020-10" db="EMBL/GenBank/DDBJ databases">
        <title>Connecting structure to function with the recovery of over 1000 high-quality activated sludge metagenome-assembled genomes encoding full-length rRNA genes using long-read sequencing.</title>
        <authorList>
            <person name="Singleton C.M."/>
            <person name="Petriglieri F."/>
            <person name="Kristensen J.M."/>
            <person name="Kirkegaard R.H."/>
            <person name="Michaelsen T.Y."/>
            <person name="Andersen M.H."/>
            <person name="Karst S.M."/>
            <person name="Dueholm M.S."/>
            <person name="Nielsen P.H."/>
            <person name="Albertsen M."/>
        </authorList>
    </citation>
    <scope>NUCLEOTIDE SEQUENCE [LARGE SCALE GENOMIC DNA]</scope>
    <source>
        <strain evidence="6">Lyne_18-Q3-R50-59_MAXAC.006</strain>
    </source>
</reference>
<dbReference type="Gene3D" id="2.60.120.330">
    <property type="entry name" value="B-lactam Antibiotic, Isopenicillin N Synthase, Chain"/>
    <property type="match status" value="1"/>
</dbReference>
<dbReference type="Proteomes" id="UP000727993">
    <property type="component" value="Unassembled WGS sequence"/>
</dbReference>
<evidence type="ECO:0000256" key="4">
    <source>
        <dbReference type="SAM" id="MobiDB-lite"/>
    </source>
</evidence>
<evidence type="ECO:0000256" key="2">
    <source>
        <dbReference type="ARBA" id="ARBA00023194"/>
    </source>
</evidence>
<evidence type="ECO:0000256" key="3">
    <source>
        <dbReference type="RuleBase" id="RU003682"/>
    </source>
</evidence>
<gene>
    <name evidence="6" type="ORF">IPN02_18310</name>
</gene>
<feature type="region of interest" description="Disordered" evidence="4">
    <location>
        <begin position="1"/>
        <end position="32"/>
    </location>
</feature>
<feature type="region of interest" description="Disordered" evidence="4">
    <location>
        <begin position="310"/>
        <end position="339"/>
    </location>
</feature>
<evidence type="ECO:0000313" key="7">
    <source>
        <dbReference type="Proteomes" id="UP000727993"/>
    </source>
</evidence>
<comment type="caution">
    <text evidence="6">The sequence shown here is derived from an EMBL/GenBank/DDBJ whole genome shotgun (WGS) entry which is preliminary data.</text>
</comment>
<dbReference type="GO" id="GO:0046872">
    <property type="term" value="F:metal ion binding"/>
    <property type="evidence" value="ECO:0007669"/>
    <property type="project" value="UniProtKB-KW"/>
</dbReference>
<dbReference type="GO" id="GO:0016491">
    <property type="term" value="F:oxidoreductase activity"/>
    <property type="evidence" value="ECO:0007669"/>
    <property type="project" value="UniProtKB-KW"/>
</dbReference>
<dbReference type="PRINTS" id="PR00682">
    <property type="entry name" value="IPNSYNTHASE"/>
</dbReference>
<protein>
    <submittedName>
        <fullName evidence="6">Isopenicillin N synthase family oxygenase</fullName>
    </submittedName>
</protein>
<organism evidence="6 7">
    <name type="scientific">Candidatus Neomicrothrix subdominans</name>
    <dbReference type="NCBI Taxonomy" id="2954438"/>
    <lineage>
        <taxon>Bacteria</taxon>
        <taxon>Bacillati</taxon>
        <taxon>Actinomycetota</taxon>
        <taxon>Acidimicrobiia</taxon>
        <taxon>Acidimicrobiales</taxon>
        <taxon>Microthrixaceae</taxon>
        <taxon>Candidatus Neomicrothrix</taxon>
    </lineage>
</organism>
<dbReference type="EMBL" id="JADJZA010000010">
    <property type="protein sequence ID" value="MBK9298740.1"/>
    <property type="molecule type" value="Genomic_DNA"/>
</dbReference>
<dbReference type="Pfam" id="PF03171">
    <property type="entry name" value="2OG-FeII_Oxy"/>
    <property type="match status" value="1"/>
</dbReference>
<dbReference type="Pfam" id="PF14226">
    <property type="entry name" value="DIOX_N"/>
    <property type="match status" value="1"/>
</dbReference>
<accession>A0A936THE2</accession>
<dbReference type="InterPro" id="IPR044861">
    <property type="entry name" value="IPNS-like_FE2OG_OXY"/>
</dbReference>
<dbReference type="SUPFAM" id="SSF51197">
    <property type="entry name" value="Clavaminate synthase-like"/>
    <property type="match status" value="1"/>
</dbReference>
<comment type="similarity">
    <text evidence="3">Belongs to the iron/ascorbate-dependent oxidoreductase family.</text>
</comment>
<proteinExistence type="inferred from homology"/>
<feature type="compositionally biased region" description="Polar residues" evidence="4">
    <location>
        <begin position="324"/>
        <end position="337"/>
    </location>
</feature>
<keyword evidence="2" id="KW-0045">Antibiotic biosynthesis</keyword>
<dbReference type="AlphaFoldDB" id="A0A936THE2"/>
<sequence>MDLSPLLDDQALPIDDRTAGHRSPVRQGAPTTSQLRVAEALDVACRTQGFFRVTGHGIDPALFADLDRLARRFFAQSDQTKAEIAMAMAGPAWRGWFPVGAELTSGRPDHKEGIYFGTELPNDDPRVRAGTPLHGPNLFPDEPAGLGTAVLAYLDAATRVGHAIMSGLAIALGLPRGWFADDLTADPTVLFRIFHYPPEVEAPEGGPHLTTPRAPAWGVAEHTDYGLLTLLAQDDRGGLEVRVDGRWLPVPAEPSVLVCNLGDMLEALTAGRYRSTPHRVRNTSGAGRLSFPLFFDPGWDARVRPLPLDSLTAPSDPSDPHRPTVSSDSVATPSIQQRWDRTDPAAWTGTYGEYLTAKVSRVFPELFASLEG</sequence>
<keyword evidence="3" id="KW-0408">Iron</keyword>
<dbReference type="InterPro" id="IPR027443">
    <property type="entry name" value="IPNS-like_sf"/>
</dbReference>
<evidence type="ECO:0000313" key="6">
    <source>
        <dbReference type="EMBL" id="MBK9298740.1"/>
    </source>
</evidence>
<dbReference type="PROSITE" id="PS51471">
    <property type="entry name" value="FE2OG_OXY"/>
    <property type="match status" value="1"/>
</dbReference>
<dbReference type="InterPro" id="IPR005123">
    <property type="entry name" value="Oxoglu/Fe-dep_dioxygenase_dom"/>
</dbReference>
<comment type="pathway">
    <text evidence="1">Antibiotic biosynthesis.</text>
</comment>